<gene>
    <name evidence="1" type="ORF">CISIN_1g0266002mg</name>
</gene>
<dbReference type="PANTHER" id="PTHR47720">
    <property type="entry name" value="AQUAPORIN SIP2-1-RELATED"/>
    <property type="match status" value="1"/>
</dbReference>
<accession>A0A067EU00</accession>
<sequence>MFLFAFLGKVTKGGAYNPLTVLASGISGDFSNFLFTVGARIPAQ</sequence>
<evidence type="ECO:0000313" key="1">
    <source>
        <dbReference type="EMBL" id="KDO57365.1"/>
    </source>
</evidence>
<dbReference type="AlphaFoldDB" id="A0A067EU00"/>
<dbReference type="Proteomes" id="UP000027120">
    <property type="component" value="Unassembled WGS sequence"/>
</dbReference>
<dbReference type="PANTHER" id="PTHR47720:SF1">
    <property type="entry name" value="AQUAPORIN SIP2-1-RELATED"/>
    <property type="match status" value="1"/>
</dbReference>
<dbReference type="EMBL" id="KK784963">
    <property type="protein sequence ID" value="KDO57365.1"/>
    <property type="molecule type" value="Genomic_DNA"/>
</dbReference>
<organism evidence="1 2">
    <name type="scientific">Citrus sinensis</name>
    <name type="common">Sweet orange</name>
    <name type="synonym">Citrus aurantium var. sinensis</name>
    <dbReference type="NCBI Taxonomy" id="2711"/>
    <lineage>
        <taxon>Eukaryota</taxon>
        <taxon>Viridiplantae</taxon>
        <taxon>Streptophyta</taxon>
        <taxon>Embryophyta</taxon>
        <taxon>Tracheophyta</taxon>
        <taxon>Spermatophyta</taxon>
        <taxon>Magnoliopsida</taxon>
        <taxon>eudicotyledons</taxon>
        <taxon>Gunneridae</taxon>
        <taxon>Pentapetalae</taxon>
        <taxon>rosids</taxon>
        <taxon>malvids</taxon>
        <taxon>Sapindales</taxon>
        <taxon>Rutaceae</taxon>
        <taxon>Aurantioideae</taxon>
        <taxon>Citrus</taxon>
    </lineage>
</organism>
<reference evidence="1 2" key="1">
    <citation type="submission" date="2014-04" db="EMBL/GenBank/DDBJ databases">
        <authorList>
            <consortium name="International Citrus Genome Consortium"/>
            <person name="Gmitter F."/>
            <person name="Chen C."/>
            <person name="Farmerie W."/>
            <person name="Harkins T."/>
            <person name="Desany B."/>
            <person name="Mohiuddin M."/>
            <person name="Kodira C."/>
            <person name="Borodovsky M."/>
            <person name="Lomsadze A."/>
            <person name="Burns P."/>
            <person name="Jenkins J."/>
            <person name="Prochnik S."/>
            <person name="Shu S."/>
            <person name="Chapman J."/>
            <person name="Pitluck S."/>
            <person name="Schmutz J."/>
            <person name="Rokhsar D."/>
        </authorList>
    </citation>
    <scope>NUCLEOTIDE SEQUENCE</scope>
</reference>
<proteinExistence type="predicted"/>
<dbReference type="GO" id="GO:0015267">
    <property type="term" value="F:channel activity"/>
    <property type="evidence" value="ECO:0007669"/>
    <property type="project" value="InterPro"/>
</dbReference>
<evidence type="ECO:0000313" key="2">
    <source>
        <dbReference type="Proteomes" id="UP000027120"/>
    </source>
</evidence>
<protein>
    <submittedName>
        <fullName evidence="1">Uncharacterized protein</fullName>
    </submittedName>
</protein>
<name>A0A067EU00_CITSI</name>
<dbReference type="InterPro" id="IPR044226">
    <property type="entry name" value="SIP2-1-like"/>
</dbReference>
<keyword evidence="2" id="KW-1185">Reference proteome</keyword>
<feature type="non-terminal residue" evidence="1">
    <location>
        <position position="44"/>
    </location>
</feature>